<dbReference type="InterPro" id="IPR000315">
    <property type="entry name" value="Znf_B-box"/>
</dbReference>
<dbReference type="PANTHER" id="PTHR47156">
    <property type="entry name" value="PROTEIN CBG20824"/>
    <property type="match status" value="1"/>
</dbReference>
<accession>A0A1I7UFI2</accession>
<evidence type="ECO:0000256" key="3">
    <source>
        <dbReference type="ARBA" id="ARBA00022833"/>
    </source>
</evidence>
<evidence type="ECO:0000313" key="8">
    <source>
        <dbReference type="WBParaSite" id="Csp11.Scaffold629.g8803.t1"/>
    </source>
</evidence>
<dbReference type="SUPFAM" id="SSF57850">
    <property type="entry name" value="RING/U-box"/>
    <property type="match status" value="1"/>
</dbReference>
<dbReference type="STRING" id="1561998.A0A1I7UFI2"/>
<dbReference type="PROSITE" id="PS00518">
    <property type="entry name" value="ZF_RING_1"/>
    <property type="match status" value="1"/>
</dbReference>
<feature type="domain" description="B box-type" evidence="6">
    <location>
        <begin position="217"/>
        <end position="263"/>
    </location>
</feature>
<dbReference type="InterPro" id="IPR052667">
    <property type="entry name" value="E3_ubiquitin-ligase_RING"/>
</dbReference>
<dbReference type="eggNOG" id="KOG4185">
    <property type="taxonomic scope" value="Eukaryota"/>
</dbReference>
<dbReference type="InterPro" id="IPR013083">
    <property type="entry name" value="Znf_RING/FYVE/PHD"/>
</dbReference>
<keyword evidence="5" id="KW-0175">Coiled coil</keyword>
<dbReference type="InterPro" id="IPR017907">
    <property type="entry name" value="Znf_RING_CS"/>
</dbReference>
<dbReference type="CDD" id="cd19773">
    <property type="entry name" value="Bbox2_TRIM23_C-IX_rpt1"/>
    <property type="match status" value="1"/>
</dbReference>
<dbReference type="AlphaFoldDB" id="A0A1I7UFI2"/>
<organism evidence="7 8">
    <name type="scientific">Caenorhabditis tropicalis</name>
    <dbReference type="NCBI Taxonomy" id="1561998"/>
    <lineage>
        <taxon>Eukaryota</taxon>
        <taxon>Metazoa</taxon>
        <taxon>Ecdysozoa</taxon>
        <taxon>Nematoda</taxon>
        <taxon>Chromadorea</taxon>
        <taxon>Rhabditida</taxon>
        <taxon>Rhabditina</taxon>
        <taxon>Rhabditomorpha</taxon>
        <taxon>Rhabditoidea</taxon>
        <taxon>Rhabditidae</taxon>
        <taxon>Peloderinae</taxon>
        <taxon>Caenorhabditis</taxon>
    </lineage>
</organism>
<evidence type="ECO:0000256" key="4">
    <source>
        <dbReference type="PROSITE-ProRule" id="PRU00024"/>
    </source>
</evidence>
<evidence type="ECO:0000256" key="1">
    <source>
        <dbReference type="ARBA" id="ARBA00022723"/>
    </source>
</evidence>
<dbReference type="SMART" id="SM00336">
    <property type="entry name" value="BBOX"/>
    <property type="match status" value="2"/>
</dbReference>
<sequence>MTVLQYGVSIRSLTFYVEERSSQRIIIPFAFYRNLGIEIDHNLPSSFTVEPKNVIPPCKMEIKYNPKHEQKPAEGLWIKFTDIIMEKHSYNPLIVKVNLLSKDESQAEMNEPIKVAKEEMKSHIEGLQPVSLVQCCRVCYHSFSSTDTDRLPRVLTGCGHSVCNKCIERMKKEHSLKASSGVLEKEGFPVNKALLQVLRVEAARNEAVRLPQHPPKNVLVPCFENENFEAEVFCRTCKANFCQPCFKRVHAPKIFSTHTCIPLAEKEFELPKCSTHAGNSATLLCRNEICTAPSRFCCSKCLKDLHKNHKIEKILEKVKQNEENLETILQRLNFEAAKMRMKIEEADRCVRMFDKFSREYLRAVDVIEELSEKKREFVFKNLDDAMAYKADFVMEEKAKLENKKRLIDSTILQIERILKRRETIFVDAIIKKGEELCIPNSKNVNFKSVRFPNVLQLMSYTEPPRTRAPDPPTVCSCMSPLARQTGIQSSTSTLFSQPWSSSTQKF</sequence>
<feature type="coiled-coil region" evidence="5">
    <location>
        <begin position="308"/>
        <end position="335"/>
    </location>
</feature>
<keyword evidence="1" id="KW-0479">Metal-binding</keyword>
<dbReference type="GO" id="GO:0008270">
    <property type="term" value="F:zinc ion binding"/>
    <property type="evidence" value="ECO:0007669"/>
    <property type="project" value="UniProtKB-KW"/>
</dbReference>
<evidence type="ECO:0000259" key="6">
    <source>
        <dbReference type="PROSITE" id="PS50119"/>
    </source>
</evidence>
<dbReference type="PROSITE" id="PS50119">
    <property type="entry name" value="ZF_BBOX"/>
    <property type="match status" value="1"/>
</dbReference>
<keyword evidence="3" id="KW-0862">Zinc</keyword>
<protein>
    <submittedName>
        <fullName evidence="8">B box-type domain-containing protein</fullName>
    </submittedName>
</protein>
<dbReference type="InterPro" id="IPR027370">
    <property type="entry name" value="Znf-RING_euk"/>
</dbReference>
<keyword evidence="2 4" id="KW-0863">Zinc-finger</keyword>
<evidence type="ECO:0000256" key="5">
    <source>
        <dbReference type="SAM" id="Coils"/>
    </source>
</evidence>
<reference evidence="8" key="1">
    <citation type="submission" date="2016-11" db="UniProtKB">
        <authorList>
            <consortium name="WormBaseParasite"/>
        </authorList>
    </citation>
    <scope>IDENTIFICATION</scope>
</reference>
<dbReference type="Gene3D" id="3.30.160.60">
    <property type="entry name" value="Classic Zinc Finger"/>
    <property type="match status" value="1"/>
</dbReference>
<evidence type="ECO:0000313" key="7">
    <source>
        <dbReference type="Proteomes" id="UP000095282"/>
    </source>
</evidence>
<dbReference type="Gene3D" id="3.30.40.10">
    <property type="entry name" value="Zinc/RING finger domain, C3HC4 (zinc finger)"/>
    <property type="match status" value="1"/>
</dbReference>
<dbReference type="Pfam" id="PF13445">
    <property type="entry name" value="zf-RING_UBOX"/>
    <property type="match status" value="1"/>
</dbReference>
<dbReference type="WBParaSite" id="Csp11.Scaffold629.g8803.t1">
    <property type="protein sequence ID" value="Csp11.Scaffold629.g8803.t1"/>
    <property type="gene ID" value="Csp11.Scaffold629.g8803"/>
</dbReference>
<dbReference type="PANTHER" id="PTHR47156:SF10">
    <property type="entry name" value="E3 UBIQUITIN-PROTEIN LIGASE TRIM-21-RELATED"/>
    <property type="match status" value="1"/>
</dbReference>
<keyword evidence="7" id="KW-1185">Reference proteome</keyword>
<evidence type="ECO:0000256" key="2">
    <source>
        <dbReference type="ARBA" id="ARBA00022771"/>
    </source>
</evidence>
<name>A0A1I7UFI2_9PELO</name>
<dbReference type="Proteomes" id="UP000095282">
    <property type="component" value="Unplaced"/>
</dbReference>
<proteinExistence type="predicted"/>